<comment type="caution">
    <text evidence="3">The sequence shown here is derived from an EMBL/GenBank/DDBJ whole genome shotgun (WGS) entry which is preliminary data.</text>
</comment>
<keyword evidence="1" id="KW-0175">Coiled coil</keyword>
<dbReference type="PANTHER" id="PTHR37215">
    <property type="entry name" value="ACYL-COA-BINDING DOMAIN PROTEIN"/>
    <property type="match status" value="1"/>
</dbReference>
<dbReference type="EMBL" id="JAYMYS010000005">
    <property type="protein sequence ID" value="KAK7392425.1"/>
    <property type="molecule type" value="Genomic_DNA"/>
</dbReference>
<evidence type="ECO:0000313" key="3">
    <source>
        <dbReference type="EMBL" id="KAK7392425.1"/>
    </source>
</evidence>
<gene>
    <name evidence="3" type="ORF">VNO78_20864</name>
</gene>
<evidence type="ECO:0000313" key="4">
    <source>
        <dbReference type="Proteomes" id="UP001386955"/>
    </source>
</evidence>
<keyword evidence="2" id="KW-1133">Transmembrane helix</keyword>
<accession>A0AAN9XHI6</accession>
<organism evidence="3 4">
    <name type="scientific">Psophocarpus tetragonolobus</name>
    <name type="common">Winged bean</name>
    <name type="synonym">Dolichos tetragonolobus</name>
    <dbReference type="NCBI Taxonomy" id="3891"/>
    <lineage>
        <taxon>Eukaryota</taxon>
        <taxon>Viridiplantae</taxon>
        <taxon>Streptophyta</taxon>
        <taxon>Embryophyta</taxon>
        <taxon>Tracheophyta</taxon>
        <taxon>Spermatophyta</taxon>
        <taxon>Magnoliopsida</taxon>
        <taxon>eudicotyledons</taxon>
        <taxon>Gunneridae</taxon>
        <taxon>Pentapetalae</taxon>
        <taxon>rosids</taxon>
        <taxon>fabids</taxon>
        <taxon>Fabales</taxon>
        <taxon>Fabaceae</taxon>
        <taxon>Papilionoideae</taxon>
        <taxon>50 kb inversion clade</taxon>
        <taxon>NPAAA clade</taxon>
        <taxon>indigoferoid/millettioid clade</taxon>
        <taxon>Phaseoleae</taxon>
        <taxon>Psophocarpus</taxon>
    </lineage>
</organism>
<protein>
    <submittedName>
        <fullName evidence="3">Uncharacterized protein</fullName>
    </submittedName>
</protein>
<keyword evidence="2" id="KW-0472">Membrane</keyword>
<feature type="transmembrane region" description="Helical" evidence="2">
    <location>
        <begin position="37"/>
        <end position="57"/>
    </location>
</feature>
<sequence>MSMVQFQLSEEQNKERASHHITSQSQRRMMGARRRSILATLAFLMLMGIAVYFRLWAIHYNLSSDDTQLLRHQFDIANREAMDESAEWRLRYDQEVVRTKNCLHELQVLRESTQKGEDVSGINHKLAILQKENAVLHERLETLKRELDEERLKRGSRLLYNFQP</sequence>
<dbReference type="Proteomes" id="UP001386955">
    <property type="component" value="Unassembled WGS sequence"/>
</dbReference>
<feature type="coiled-coil region" evidence="1">
    <location>
        <begin position="126"/>
        <end position="153"/>
    </location>
</feature>
<keyword evidence="4" id="KW-1185">Reference proteome</keyword>
<evidence type="ECO:0000256" key="2">
    <source>
        <dbReference type="SAM" id="Phobius"/>
    </source>
</evidence>
<name>A0AAN9XHI6_PSOTE</name>
<dbReference type="AlphaFoldDB" id="A0AAN9XHI6"/>
<proteinExistence type="predicted"/>
<keyword evidence="2" id="KW-0812">Transmembrane</keyword>
<evidence type="ECO:0000256" key="1">
    <source>
        <dbReference type="SAM" id="Coils"/>
    </source>
</evidence>
<dbReference type="PANTHER" id="PTHR37215:SF1">
    <property type="entry name" value="ACYL-COA-BINDING DOMAIN PROTEIN"/>
    <property type="match status" value="1"/>
</dbReference>
<reference evidence="3 4" key="1">
    <citation type="submission" date="2024-01" db="EMBL/GenBank/DDBJ databases">
        <title>The genomes of 5 underutilized Papilionoideae crops provide insights into root nodulation and disease resistanc.</title>
        <authorList>
            <person name="Jiang F."/>
        </authorList>
    </citation>
    <scope>NUCLEOTIDE SEQUENCE [LARGE SCALE GENOMIC DNA]</scope>
    <source>
        <strain evidence="3">DUOXIRENSHENG_FW03</strain>
        <tissue evidence="3">Leaves</tissue>
    </source>
</reference>